<dbReference type="Gene3D" id="1.25.40.10">
    <property type="entry name" value="Tetratricopeptide repeat domain"/>
    <property type="match status" value="1"/>
</dbReference>
<dbReference type="PANTHER" id="PTHR10292:SF34">
    <property type="entry name" value="CLATHRIN HEAVY CHAIN 1-RELATED"/>
    <property type="match status" value="1"/>
</dbReference>
<dbReference type="EMBL" id="AYRZ02000006">
    <property type="protein sequence ID" value="PHT79037.1"/>
    <property type="molecule type" value="Genomic_DNA"/>
</dbReference>
<dbReference type="Gramene" id="PHT79037">
    <property type="protein sequence ID" value="PHT79037"/>
    <property type="gene ID" value="T459_17089"/>
</dbReference>
<organism evidence="1 2">
    <name type="scientific">Capsicum annuum</name>
    <name type="common">Capsicum pepper</name>
    <dbReference type="NCBI Taxonomy" id="4072"/>
    <lineage>
        <taxon>Eukaryota</taxon>
        <taxon>Viridiplantae</taxon>
        <taxon>Streptophyta</taxon>
        <taxon>Embryophyta</taxon>
        <taxon>Tracheophyta</taxon>
        <taxon>Spermatophyta</taxon>
        <taxon>Magnoliopsida</taxon>
        <taxon>eudicotyledons</taxon>
        <taxon>Gunneridae</taxon>
        <taxon>Pentapetalae</taxon>
        <taxon>asterids</taxon>
        <taxon>lamiids</taxon>
        <taxon>Solanales</taxon>
        <taxon>Solanaceae</taxon>
        <taxon>Solanoideae</taxon>
        <taxon>Capsiceae</taxon>
        <taxon>Capsicum</taxon>
    </lineage>
</organism>
<dbReference type="InterPro" id="IPR011990">
    <property type="entry name" value="TPR-like_helical_dom_sf"/>
</dbReference>
<protein>
    <submittedName>
        <fullName evidence="1">Uncharacterized protein</fullName>
    </submittedName>
</protein>
<evidence type="ECO:0000313" key="2">
    <source>
        <dbReference type="Proteomes" id="UP000222542"/>
    </source>
</evidence>
<reference evidence="1 2" key="1">
    <citation type="journal article" date="2014" name="Nat. Genet.">
        <title>Genome sequence of the hot pepper provides insights into the evolution of pungency in Capsicum species.</title>
        <authorList>
            <person name="Kim S."/>
            <person name="Park M."/>
            <person name="Yeom S.I."/>
            <person name="Kim Y.M."/>
            <person name="Lee J.M."/>
            <person name="Lee H.A."/>
            <person name="Seo E."/>
            <person name="Choi J."/>
            <person name="Cheong K."/>
            <person name="Kim K.T."/>
            <person name="Jung K."/>
            <person name="Lee G.W."/>
            <person name="Oh S.K."/>
            <person name="Bae C."/>
            <person name="Kim S.B."/>
            <person name="Lee H.Y."/>
            <person name="Kim S.Y."/>
            <person name="Kim M.S."/>
            <person name="Kang B.C."/>
            <person name="Jo Y.D."/>
            <person name="Yang H.B."/>
            <person name="Jeong H.J."/>
            <person name="Kang W.H."/>
            <person name="Kwon J.K."/>
            <person name="Shin C."/>
            <person name="Lim J.Y."/>
            <person name="Park J.H."/>
            <person name="Huh J.H."/>
            <person name="Kim J.S."/>
            <person name="Kim B.D."/>
            <person name="Cohen O."/>
            <person name="Paran I."/>
            <person name="Suh M.C."/>
            <person name="Lee S.B."/>
            <person name="Kim Y.K."/>
            <person name="Shin Y."/>
            <person name="Noh S.J."/>
            <person name="Park J."/>
            <person name="Seo Y.S."/>
            <person name="Kwon S.Y."/>
            <person name="Kim H.A."/>
            <person name="Park J.M."/>
            <person name="Kim H.J."/>
            <person name="Choi S.B."/>
            <person name="Bosland P.W."/>
            <person name="Reeves G."/>
            <person name="Jo S.H."/>
            <person name="Lee B.W."/>
            <person name="Cho H.T."/>
            <person name="Choi H.S."/>
            <person name="Lee M.S."/>
            <person name="Yu Y."/>
            <person name="Do Choi Y."/>
            <person name="Park B.S."/>
            <person name="van Deynze A."/>
            <person name="Ashrafi H."/>
            <person name="Hill T."/>
            <person name="Kim W.T."/>
            <person name="Pai H.S."/>
            <person name="Ahn H.K."/>
            <person name="Yeam I."/>
            <person name="Giovannoni J.J."/>
            <person name="Rose J.K."/>
            <person name="Sorensen I."/>
            <person name="Lee S.J."/>
            <person name="Kim R.W."/>
            <person name="Choi I.Y."/>
            <person name="Choi B.S."/>
            <person name="Lim J.S."/>
            <person name="Lee Y.H."/>
            <person name="Choi D."/>
        </authorList>
    </citation>
    <scope>NUCLEOTIDE SEQUENCE [LARGE SCALE GENOMIC DNA]</scope>
    <source>
        <strain evidence="2">cv. CM334</strain>
    </source>
</reference>
<gene>
    <name evidence="1" type="ORF">T459_17089</name>
</gene>
<reference evidence="1 2" key="2">
    <citation type="journal article" date="2017" name="Genome Biol.">
        <title>New reference genome sequences of hot pepper reveal the massive evolution of plant disease-resistance genes by retroduplication.</title>
        <authorList>
            <person name="Kim S."/>
            <person name="Park J."/>
            <person name="Yeom S.I."/>
            <person name="Kim Y.M."/>
            <person name="Seo E."/>
            <person name="Kim K.T."/>
            <person name="Kim M.S."/>
            <person name="Lee J.M."/>
            <person name="Cheong K."/>
            <person name="Shin H.S."/>
            <person name="Kim S.B."/>
            <person name="Han K."/>
            <person name="Lee J."/>
            <person name="Park M."/>
            <person name="Lee H.A."/>
            <person name="Lee H.Y."/>
            <person name="Lee Y."/>
            <person name="Oh S."/>
            <person name="Lee J.H."/>
            <person name="Choi E."/>
            <person name="Choi E."/>
            <person name="Lee S.E."/>
            <person name="Jeon J."/>
            <person name="Kim H."/>
            <person name="Choi G."/>
            <person name="Song H."/>
            <person name="Lee J."/>
            <person name="Lee S.C."/>
            <person name="Kwon J.K."/>
            <person name="Lee H.Y."/>
            <person name="Koo N."/>
            <person name="Hong Y."/>
            <person name="Kim R.W."/>
            <person name="Kang W.H."/>
            <person name="Huh J.H."/>
            <person name="Kang B.C."/>
            <person name="Yang T.J."/>
            <person name="Lee Y.H."/>
            <person name="Bennetzen J.L."/>
            <person name="Choi D."/>
        </authorList>
    </citation>
    <scope>NUCLEOTIDE SEQUENCE [LARGE SCALE GENOMIC DNA]</scope>
    <source>
        <strain evidence="2">cv. CM334</strain>
    </source>
</reference>
<accession>A0A2G2ZAJ3</accession>
<dbReference type="PANTHER" id="PTHR10292">
    <property type="entry name" value="CLATHRIN HEAVY CHAIN RELATED"/>
    <property type="match status" value="1"/>
</dbReference>
<evidence type="ECO:0000313" key="1">
    <source>
        <dbReference type="EMBL" id="PHT79037.1"/>
    </source>
</evidence>
<keyword evidence="2" id="KW-1185">Reference proteome</keyword>
<dbReference type="STRING" id="4072.A0A2G2ZAJ3"/>
<proteinExistence type="predicted"/>
<dbReference type="Proteomes" id="UP000222542">
    <property type="component" value="Unassembled WGS sequence"/>
</dbReference>
<comment type="caution">
    <text evidence="1">The sequence shown here is derived from an EMBL/GenBank/DDBJ whole genome shotgun (WGS) entry which is preliminary data.</text>
</comment>
<sequence>MRATDAAQFLNVIHVAEDVDVYHDSVKYLLMVRQKTKENSLRLTVNSFKIDRLGDIEEFILMSNVANLPNVGDRLYDAALYVVTKIIFALLKM</sequence>
<dbReference type="AlphaFoldDB" id="A0A2G2ZAJ3"/>
<name>A0A2G2ZAJ3_CAPAN</name>
<dbReference type="SMR" id="A0A2G2ZAJ3"/>